<dbReference type="InterPro" id="IPR011009">
    <property type="entry name" value="Kinase-like_dom_sf"/>
</dbReference>
<reference evidence="6 7" key="1">
    <citation type="submission" date="2017-12" db="EMBL/GenBank/DDBJ databases">
        <title>Sequencing, de novo assembly and annotation of complete genome of a new Thraustochytrid species, strain FCC1311.</title>
        <authorList>
            <person name="Sedici K."/>
            <person name="Godart F."/>
            <person name="Aiese Cigliano R."/>
            <person name="Sanseverino W."/>
            <person name="Barakat M."/>
            <person name="Ortet P."/>
            <person name="Marechal E."/>
            <person name="Cagnac O."/>
            <person name="Amato A."/>
        </authorList>
    </citation>
    <scope>NUCLEOTIDE SEQUENCE [LARGE SCALE GENOMIC DNA]</scope>
</reference>
<keyword evidence="2" id="KW-0547">Nucleotide-binding</keyword>
<keyword evidence="1" id="KW-0808">Transferase</keyword>
<comment type="caution">
    <text evidence="6">The sequence shown here is derived from an EMBL/GenBank/DDBJ whole genome shotgun (WGS) entry which is preliminary data.</text>
</comment>
<dbReference type="Pfam" id="PF00069">
    <property type="entry name" value="Pkinase"/>
    <property type="match status" value="1"/>
</dbReference>
<dbReference type="InterPro" id="IPR050660">
    <property type="entry name" value="NEK_Ser/Thr_kinase"/>
</dbReference>
<dbReference type="OrthoDB" id="166708at2759"/>
<organism evidence="6 7">
    <name type="scientific">Hondaea fermentalgiana</name>
    <dbReference type="NCBI Taxonomy" id="2315210"/>
    <lineage>
        <taxon>Eukaryota</taxon>
        <taxon>Sar</taxon>
        <taxon>Stramenopiles</taxon>
        <taxon>Bigyra</taxon>
        <taxon>Labyrinthulomycetes</taxon>
        <taxon>Thraustochytrida</taxon>
        <taxon>Thraustochytriidae</taxon>
        <taxon>Hondaea</taxon>
    </lineage>
</organism>
<dbReference type="PROSITE" id="PS00108">
    <property type="entry name" value="PROTEIN_KINASE_ST"/>
    <property type="match status" value="1"/>
</dbReference>
<evidence type="ECO:0000256" key="4">
    <source>
        <dbReference type="ARBA" id="ARBA00022840"/>
    </source>
</evidence>
<dbReference type="GO" id="GO:0005524">
    <property type="term" value="F:ATP binding"/>
    <property type="evidence" value="ECO:0007669"/>
    <property type="project" value="UniProtKB-KW"/>
</dbReference>
<feature type="domain" description="Protein kinase" evidence="5">
    <location>
        <begin position="41"/>
        <end position="266"/>
    </location>
</feature>
<dbReference type="InterPro" id="IPR008271">
    <property type="entry name" value="Ser/Thr_kinase_AS"/>
</dbReference>
<dbReference type="Gene3D" id="1.10.510.10">
    <property type="entry name" value="Transferase(Phosphotransferase) domain 1"/>
    <property type="match status" value="1"/>
</dbReference>
<keyword evidence="4" id="KW-0067">ATP-binding</keyword>
<dbReference type="SUPFAM" id="SSF56112">
    <property type="entry name" value="Protein kinase-like (PK-like)"/>
    <property type="match status" value="1"/>
</dbReference>
<evidence type="ECO:0000259" key="5">
    <source>
        <dbReference type="PROSITE" id="PS50011"/>
    </source>
</evidence>
<proteinExistence type="predicted"/>
<dbReference type="PANTHER" id="PTHR43671">
    <property type="entry name" value="SERINE/THREONINE-PROTEIN KINASE NEK"/>
    <property type="match status" value="1"/>
</dbReference>
<dbReference type="PROSITE" id="PS50011">
    <property type="entry name" value="PROTEIN_KINASE_DOM"/>
    <property type="match status" value="1"/>
</dbReference>
<dbReference type="Proteomes" id="UP000241890">
    <property type="component" value="Unassembled WGS sequence"/>
</dbReference>
<dbReference type="CDD" id="cd00180">
    <property type="entry name" value="PKc"/>
    <property type="match status" value="1"/>
</dbReference>
<accession>A0A2R5GKY6</accession>
<dbReference type="InterPro" id="IPR013083">
    <property type="entry name" value="Znf_RING/FYVE/PHD"/>
</dbReference>
<evidence type="ECO:0000313" key="6">
    <source>
        <dbReference type="EMBL" id="GBG31540.1"/>
    </source>
</evidence>
<dbReference type="Gene3D" id="3.30.40.10">
    <property type="entry name" value="Zinc/RING finger domain, C3HC4 (zinc finger)"/>
    <property type="match status" value="1"/>
</dbReference>
<dbReference type="AlphaFoldDB" id="A0A2R5GKY6"/>
<dbReference type="InParanoid" id="A0A2R5GKY6"/>
<gene>
    <name evidence="6" type="ORF">FCC1311_077642</name>
</gene>
<evidence type="ECO:0000313" key="7">
    <source>
        <dbReference type="Proteomes" id="UP000241890"/>
    </source>
</evidence>
<evidence type="ECO:0000256" key="1">
    <source>
        <dbReference type="ARBA" id="ARBA00022679"/>
    </source>
</evidence>
<dbReference type="SMART" id="SM00220">
    <property type="entry name" value="S_TKc"/>
    <property type="match status" value="1"/>
</dbReference>
<protein>
    <submittedName>
        <fullName evidence="6">Protein kinase, putative</fullName>
    </submittedName>
</protein>
<evidence type="ECO:0000256" key="2">
    <source>
        <dbReference type="ARBA" id="ARBA00022741"/>
    </source>
</evidence>
<dbReference type="GO" id="GO:0004674">
    <property type="term" value="F:protein serine/threonine kinase activity"/>
    <property type="evidence" value="ECO:0007669"/>
    <property type="project" value="TreeGrafter"/>
</dbReference>
<keyword evidence="3 6" id="KW-0418">Kinase</keyword>
<sequence>MHYPELLRDQEWLKSIAMSDGVPRELSKAGLWLSHVKRESFANLAELASKPGKMVQKVRASDGRVLVLKTFHLANDTWSGRFYRQIAALAEMSSAYVVRIEGVFMQDAQHGCVVMPYYPGGDVAAWIRDNAHADVPTRKRIAIGLLSGLHDLHSRNLVHCDIKPENIFLARGLSPVLGDFDGVQMHNVTMTQPLQATIKYMAPELRSVNVEKVEPAVDMYSVGMVLKELFQNCQMPPALQNLTTMLTARNPRGRPSALVALRHQAFQVEQVPVGACAICLDTFPIAEGVACDDAHFTCKTCLQGAIKAAARPGGHVQILENGSMKCITPDCDLHISGRTIAAAVPEKVYKVLHKIVREHTERELAREHERDVQRRVDEALRDHGLDPKTQNHLRKIQNEILTMTCPRCSAAFADFDGCCALKCSNNCSCYFCAWCLKDTGNNSQGCHQHVANCPSKRSADPYYANFGTVEEAWAKVRAQRLRQYMTKRIKSSDKRKKVLKKLQPLLTPDIIGARFRL</sequence>
<dbReference type="PANTHER" id="PTHR43671:SF103">
    <property type="entry name" value="KINASE, PUTATIVE-RELATED"/>
    <property type="match status" value="1"/>
</dbReference>
<dbReference type="EMBL" id="BEYU01000099">
    <property type="protein sequence ID" value="GBG31540.1"/>
    <property type="molecule type" value="Genomic_DNA"/>
</dbReference>
<evidence type="ECO:0000256" key="3">
    <source>
        <dbReference type="ARBA" id="ARBA00022777"/>
    </source>
</evidence>
<dbReference type="InterPro" id="IPR000719">
    <property type="entry name" value="Prot_kinase_dom"/>
</dbReference>
<keyword evidence="7" id="KW-1185">Reference proteome</keyword>
<name>A0A2R5GKY6_9STRA</name>